<comment type="subcellular location">
    <subcellularLocation>
        <location evidence="1">Membrane</location>
        <topology evidence="1">Multi-pass membrane protein</topology>
    </subcellularLocation>
</comment>
<keyword evidence="7" id="KW-1185">Reference proteome</keyword>
<evidence type="ECO:0000256" key="4">
    <source>
        <dbReference type="ARBA" id="ARBA00023136"/>
    </source>
</evidence>
<dbReference type="EMBL" id="JACVQF010000205">
    <property type="protein sequence ID" value="MBD0422054.1"/>
    <property type="molecule type" value="Genomic_DNA"/>
</dbReference>
<keyword evidence="4 5" id="KW-0472">Membrane</keyword>
<sequence>MFALYLTVTLIAAFLCGWAGVLGLIGHDIPKSQAEKLGVPVSWTPVMGTLLAAGTLGLLAGIAVPLLGTLAAAGLVLYFIGAFYVHVRVRDYDFTFWSVFFAAVVAALAVALAHYGPDGAWQL</sequence>
<dbReference type="Pfam" id="PF13564">
    <property type="entry name" value="DoxX_2"/>
    <property type="match status" value="1"/>
</dbReference>
<dbReference type="GO" id="GO:0016020">
    <property type="term" value="C:membrane"/>
    <property type="evidence" value="ECO:0007669"/>
    <property type="project" value="UniProtKB-SubCell"/>
</dbReference>
<dbReference type="Proteomes" id="UP000621210">
    <property type="component" value="Unassembled WGS sequence"/>
</dbReference>
<feature type="transmembrane region" description="Helical" evidence="5">
    <location>
        <begin position="37"/>
        <end position="60"/>
    </location>
</feature>
<accession>A0A926L5Z9</accession>
<evidence type="ECO:0000256" key="1">
    <source>
        <dbReference type="ARBA" id="ARBA00004141"/>
    </source>
</evidence>
<dbReference type="InterPro" id="IPR032808">
    <property type="entry name" value="DoxX"/>
</dbReference>
<evidence type="ECO:0000256" key="5">
    <source>
        <dbReference type="SAM" id="Phobius"/>
    </source>
</evidence>
<evidence type="ECO:0000256" key="3">
    <source>
        <dbReference type="ARBA" id="ARBA00022989"/>
    </source>
</evidence>
<dbReference type="RefSeq" id="WP_188183038.1">
    <property type="nucleotide sequence ID" value="NZ_JACVQF010000205.1"/>
</dbReference>
<keyword evidence="2 5" id="KW-0812">Transmembrane</keyword>
<protein>
    <submittedName>
        <fullName evidence="6">DoxX family protein</fullName>
    </submittedName>
</protein>
<feature type="transmembrane region" description="Helical" evidence="5">
    <location>
        <begin position="6"/>
        <end position="25"/>
    </location>
</feature>
<dbReference type="AlphaFoldDB" id="A0A926L5Z9"/>
<feature type="transmembrane region" description="Helical" evidence="5">
    <location>
        <begin position="94"/>
        <end position="115"/>
    </location>
</feature>
<keyword evidence="3 5" id="KW-1133">Transmembrane helix</keyword>
<reference evidence="6" key="1">
    <citation type="submission" date="2020-09" db="EMBL/GenBank/DDBJ databases">
        <title>Streptomyces grisecoloratus sp. nov., isolated from cotton soil.</title>
        <authorList>
            <person name="Xing L."/>
        </authorList>
    </citation>
    <scope>NUCLEOTIDE SEQUENCE</scope>
    <source>
        <strain evidence="6">TRM S81-3</strain>
    </source>
</reference>
<proteinExistence type="predicted"/>
<name>A0A926L5Z9_9ACTN</name>
<comment type="caution">
    <text evidence="6">The sequence shown here is derived from an EMBL/GenBank/DDBJ whole genome shotgun (WGS) entry which is preliminary data.</text>
</comment>
<evidence type="ECO:0000256" key="2">
    <source>
        <dbReference type="ARBA" id="ARBA00022692"/>
    </source>
</evidence>
<evidence type="ECO:0000313" key="6">
    <source>
        <dbReference type="EMBL" id="MBD0422054.1"/>
    </source>
</evidence>
<evidence type="ECO:0000313" key="7">
    <source>
        <dbReference type="Proteomes" id="UP000621210"/>
    </source>
</evidence>
<feature type="transmembrane region" description="Helical" evidence="5">
    <location>
        <begin position="66"/>
        <end position="87"/>
    </location>
</feature>
<gene>
    <name evidence="6" type="ORF">H0H10_23345</name>
</gene>
<organism evidence="6 7">
    <name type="scientific">Streptomyces griseicoloratus</name>
    <dbReference type="NCBI Taxonomy" id="2752516"/>
    <lineage>
        <taxon>Bacteria</taxon>
        <taxon>Bacillati</taxon>
        <taxon>Actinomycetota</taxon>
        <taxon>Actinomycetes</taxon>
        <taxon>Kitasatosporales</taxon>
        <taxon>Streptomycetaceae</taxon>
        <taxon>Streptomyces</taxon>
    </lineage>
</organism>
<reference evidence="6" key="2">
    <citation type="submission" date="2020-09" db="EMBL/GenBank/DDBJ databases">
        <authorList>
            <person name="Luo X."/>
        </authorList>
    </citation>
    <scope>NUCLEOTIDE SEQUENCE</scope>
    <source>
        <strain evidence="6">TRM S81-3</strain>
    </source>
</reference>